<keyword evidence="5 7" id="KW-0472">Membrane</keyword>
<evidence type="ECO:0000256" key="4">
    <source>
        <dbReference type="ARBA" id="ARBA00022989"/>
    </source>
</evidence>
<feature type="transmembrane region" description="Helical" evidence="7">
    <location>
        <begin position="16"/>
        <end position="34"/>
    </location>
</feature>
<accession>A0A7W7L5A2</accession>
<dbReference type="GO" id="GO:0005886">
    <property type="term" value="C:plasma membrane"/>
    <property type="evidence" value="ECO:0007669"/>
    <property type="project" value="TreeGrafter"/>
</dbReference>
<keyword evidence="8" id="KW-0131">Cell cycle</keyword>
<reference evidence="8 9" key="1">
    <citation type="submission" date="2020-08" db="EMBL/GenBank/DDBJ databases">
        <title>Sequencing the genomes of 1000 actinobacteria strains.</title>
        <authorList>
            <person name="Klenk H.-P."/>
        </authorList>
    </citation>
    <scope>NUCLEOTIDE SEQUENCE [LARGE SCALE GENOMIC DNA]</scope>
    <source>
        <strain evidence="8 9">DSM 19079</strain>
    </source>
</reference>
<feature type="transmembrane region" description="Helical" evidence="7">
    <location>
        <begin position="380"/>
        <end position="404"/>
    </location>
</feature>
<feature type="transmembrane region" description="Helical" evidence="7">
    <location>
        <begin position="46"/>
        <end position="65"/>
    </location>
</feature>
<comment type="subcellular location">
    <subcellularLocation>
        <location evidence="1">Membrane</location>
        <topology evidence="1">Multi-pass membrane protein</topology>
    </subcellularLocation>
</comment>
<keyword evidence="3" id="KW-0133">Cell shape</keyword>
<keyword evidence="2 7" id="KW-0812">Transmembrane</keyword>
<dbReference type="GO" id="GO:0051301">
    <property type="term" value="P:cell division"/>
    <property type="evidence" value="ECO:0007669"/>
    <property type="project" value="UniProtKB-KW"/>
</dbReference>
<evidence type="ECO:0000256" key="2">
    <source>
        <dbReference type="ARBA" id="ARBA00022692"/>
    </source>
</evidence>
<evidence type="ECO:0000256" key="1">
    <source>
        <dbReference type="ARBA" id="ARBA00004141"/>
    </source>
</evidence>
<name>A0A7W7L5A2_9MICC</name>
<dbReference type="PANTHER" id="PTHR30474">
    <property type="entry name" value="CELL CYCLE PROTEIN"/>
    <property type="match status" value="1"/>
</dbReference>
<evidence type="ECO:0000256" key="5">
    <source>
        <dbReference type="ARBA" id="ARBA00023136"/>
    </source>
</evidence>
<dbReference type="InterPro" id="IPR001182">
    <property type="entry name" value="FtsW/RodA"/>
</dbReference>
<gene>
    <name evidence="8" type="ORF">BJ976_002120</name>
</gene>
<feature type="transmembrane region" description="Helical" evidence="7">
    <location>
        <begin position="105"/>
        <end position="122"/>
    </location>
</feature>
<feature type="transmembrane region" description="Helical" evidence="7">
    <location>
        <begin position="335"/>
        <end position="359"/>
    </location>
</feature>
<evidence type="ECO:0000313" key="8">
    <source>
        <dbReference type="EMBL" id="MBB4883769.1"/>
    </source>
</evidence>
<feature type="transmembrane region" description="Helical" evidence="7">
    <location>
        <begin position="72"/>
        <end position="93"/>
    </location>
</feature>
<comment type="caution">
    <text evidence="8">The sequence shown here is derived from an EMBL/GenBank/DDBJ whole genome shotgun (WGS) entry which is preliminary data.</text>
</comment>
<keyword evidence="4 7" id="KW-1133">Transmembrane helix</keyword>
<feature type="transmembrane region" description="Helical" evidence="7">
    <location>
        <begin position="212"/>
        <end position="228"/>
    </location>
</feature>
<feature type="transmembrane region" description="Helical" evidence="7">
    <location>
        <begin position="233"/>
        <end position="249"/>
    </location>
</feature>
<dbReference type="GO" id="GO:0032153">
    <property type="term" value="C:cell division site"/>
    <property type="evidence" value="ECO:0007669"/>
    <property type="project" value="TreeGrafter"/>
</dbReference>
<dbReference type="RefSeq" id="WP_184231866.1">
    <property type="nucleotide sequence ID" value="NZ_BMLA01000004.1"/>
</dbReference>
<dbReference type="GO" id="GO:0015648">
    <property type="term" value="F:lipid-linked peptidoglycan transporter activity"/>
    <property type="evidence" value="ECO:0007669"/>
    <property type="project" value="TreeGrafter"/>
</dbReference>
<feature type="transmembrane region" description="Helical" evidence="7">
    <location>
        <begin position="303"/>
        <end position="323"/>
    </location>
</feature>
<feature type="transmembrane region" description="Helical" evidence="7">
    <location>
        <begin position="255"/>
        <end position="274"/>
    </location>
</feature>
<dbReference type="Pfam" id="PF01098">
    <property type="entry name" value="FTSW_RODA_SPOVE"/>
    <property type="match status" value="1"/>
</dbReference>
<dbReference type="AlphaFoldDB" id="A0A7W7L5A2"/>
<sequence length="477" mass="50036">MTEVISPARPRRTTELVLLVAAVAVALGADLLGVLSTSGTVGESSWVPIAVLGAAGLVLHVVLRLRARYADPFILPIAILLNGLGLAVIHRLSADTAAARPTPQLVWSVLAITVAAVLVLLLRDHRLLRRWPYLFLAASGVLLLLPLVPGLGLTANGARIWIDLGVGTFQPGEVAKITLAVFFAGYLSTNRDLILLAGRRVGPVSFPRVQDLGPLLVAWFVALGVLVFQRDLGSALLFFGMFMAMLYIATSRASWILLGLALVGMGAAVAFLFLPHVTARFQIWLNAFDSEIYNRDFGGSYQVVQGLFAMASGGLLGTGLGAGNPTQVPLAFSDMILAAIGEELGFVGLSGVLMLYLLLVTRMVRAALGVRDAFGKVLAAGLAFTMAWQIFVVMGGVTLVLPLTGLTTPFLAAGGSSLLANWIILALVLRISHAARRPAVVDGMVNASGPGAGLLDPGAERPLTGPRPRVPAGGEGR</sequence>
<evidence type="ECO:0000256" key="7">
    <source>
        <dbReference type="SAM" id="Phobius"/>
    </source>
</evidence>
<keyword evidence="8" id="KW-0132">Cell division</keyword>
<protein>
    <submittedName>
        <fullName evidence="8">Cell division protein FtsW (Lipid II flippase)</fullName>
    </submittedName>
</protein>
<evidence type="ECO:0000313" key="9">
    <source>
        <dbReference type="Proteomes" id="UP000560081"/>
    </source>
</evidence>
<dbReference type="EMBL" id="JACHMC010000001">
    <property type="protein sequence ID" value="MBB4883769.1"/>
    <property type="molecule type" value="Genomic_DNA"/>
</dbReference>
<feature type="transmembrane region" description="Helical" evidence="7">
    <location>
        <begin position="410"/>
        <end position="429"/>
    </location>
</feature>
<evidence type="ECO:0000256" key="6">
    <source>
        <dbReference type="SAM" id="MobiDB-lite"/>
    </source>
</evidence>
<dbReference type="Proteomes" id="UP000560081">
    <property type="component" value="Unassembled WGS sequence"/>
</dbReference>
<keyword evidence="9" id="KW-1185">Reference proteome</keyword>
<dbReference type="GO" id="GO:0008360">
    <property type="term" value="P:regulation of cell shape"/>
    <property type="evidence" value="ECO:0007669"/>
    <property type="project" value="UniProtKB-KW"/>
</dbReference>
<proteinExistence type="predicted"/>
<feature type="region of interest" description="Disordered" evidence="6">
    <location>
        <begin position="452"/>
        <end position="477"/>
    </location>
</feature>
<feature type="transmembrane region" description="Helical" evidence="7">
    <location>
        <begin position="134"/>
        <end position="155"/>
    </location>
</feature>
<organism evidence="8 9">
    <name type="scientific">Micrococcus flavus</name>
    <dbReference type="NCBI Taxonomy" id="384602"/>
    <lineage>
        <taxon>Bacteria</taxon>
        <taxon>Bacillati</taxon>
        <taxon>Actinomycetota</taxon>
        <taxon>Actinomycetes</taxon>
        <taxon>Micrococcales</taxon>
        <taxon>Micrococcaceae</taxon>
        <taxon>Micrococcus</taxon>
    </lineage>
</organism>
<evidence type="ECO:0000256" key="3">
    <source>
        <dbReference type="ARBA" id="ARBA00022960"/>
    </source>
</evidence>
<dbReference type="PANTHER" id="PTHR30474:SF3">
    <property type="entry name" value="PEPTIDOGLYCAN GLYCOSYLTRANSFERASE RODA"/>
    <property type="match status" value="1"/>
</dbReference>